<dbReference type="RefSeq" id="WP_394299174.1">
    <property type="nucleotide sequence ID" value="NZ_JBHMQT010000003.1"/>
</dbReference>
<proteinExistence type="predicted"/>
<dbReference type="Proteomes" id="UP001589870">
    <property type="component" value="Unassembled WGS sequence"/>
</dbReference>
<keyword evidence="2" id="KW-1185">Reference proteome</keyword>
<dbReference type="EMBL" id="JBHMQT010000003">
    <property type="protein sequence ID" value="MFC0860918.1"/>
    <property type="molecule type" value="Genomic_DNA"/>
</dbReference>
<sequence>MAMTHAPTHALTLPPGWIISSRLVPAWQIDHDHLLEVEAAGRTDEGRIRWRYRLSRRRRTIFTASDVCSGVGAVLTPDELIDAARTVLRFLTVQPGDTDADYFDSYTATQADWRDQYAEELSIYAMDEWCGYCGGDHASPGCLTRDAA</sequence>
<gene>
    <name evidence="1" type="ORF">ACFHYQ_01280</name>
</gene>
<evidence type="ECO:0000313" key="2">
    <source>
        <dbReference type="Proteomes" id="UP001589870"/>
    </source>
</evidence>
<name>A0ABV6TXJ3_9ACTN</name>
<protein>
    <submittedName>
        <fullName evidence="1">Uncharacterized protein</fullName>
    </submittedName>
</protein>
<accession>A0ABV6TXJ3</accession>
<organism evidence="1 2">
    <name type="scientific">Sphaerimonospora cavernae</name>
    <dbReference type="NCBI Taxonomy" id="1740611"/>
    <lineage>
        <taxon>Bacteria</taxon>
        <taxon>Bacillati</taxon>
        <taxon>Actinomycetota</taxon>
        <taxon>Actinomycetes</taxon>
        <taxon>Streptosporangiales</taxon>
        <taxon>Streptosporangiaceae</taxon>
        <taxon>Sphaerimonospora</taxon>
    </lineage>
</organism>
<evidence type="ECO:0000313" key="1">
    <source>
        <dbReference type="EMBL" id="MFC0860918.1"/>
    </source>
</evidence>
<reference evidence="1 2" key="1">
    <citation type="submission" date="2024-09" db="EMBL/GenBank/DDBJ databases">
        <authorList>
            <person name="Sun Q."/>
            <person name="Mori K."/>
        </authorList>
    </citation>
    <scope>NUCLEOTIDE SEQUENCE [LARGE SCALE GENOMIC DNA]</scope>
    <source>
        <strain evidence="1 2">TBRC 1851</strain>
    </source>
</reference>
<comment type="caution">
    <text evidence="1">The sequence shown here is derived from an EMBL/GenBank/DDBJ whole genome shotgun (WGS) entry which is preliminary data.</text>
</comment>